<evidence type="ECO:0000256" key="1">
    <source>
        <dbReference type="ARBA" id="ARBA00022553"/>
    </source>
</evidence>
<evidence type="ECO:0000259" key="4">
    <source>
        <dbReference type="PROSITE" id="PS50110"/>
    </source>
</evidence>
<dbReference type="SMART" id="SM00448">
    <property type="entry name" value="REC"/>
    <property type="match status" value="1"/>
</dbReference>
<accession>A0A0G1J2D5</accession>
<reference evidence="5 6" key="1">
    <citation type="journal article" date="2015" name="Nature">
        <title>rRNA introns, odd ribosomes, and small enigmatic genomes across a large radiation of phyla.</title>
        <authorList>
            <person name="Brown C.T."/>
            <person name="Hug L.A."/>
            <person name="Thomas B.C."/>
            <person name="Sharon I."/>
            <person name="Castelle C.J."/>
            <person name="Singh A."/>
            <person name="Wilkins M.J."/>
            <person name="Williams K.H."/>
            <person name="Banfield J.F."/>
        </authorList>
    </citation>
    <scope>NUCLEOTIDE SEQUENCE [LARGE SCALE GENOMIC DNA]</scope>
</reference>
<name>A0A0G1J2D5_9BACT</name>
<dbReference type="PANTHER" id="PTHR44591:SF14">
    <property type="entry name" value="PROTEIN PILG"/>
    <property type="match status" value="1"/>
</dbReference>
<dbReference type="PANTHER" id="PTHR44591">
    <property type="entry name" value="STRESS RESPONSE REGULATOR PROTEIN 1"/>
    <property type="match status" value="1"/>
</dbReference>
<proteinExistence type="predicted"/>
<evidence type="ECO:0000256" key="3">
    <source>
        <dbReference type="PROSITE-ProRule" id="PRU00169"/>
    </source>
</evidence>
<dbReference type="GO" id="GO:0000160">
    <property type="term" value="P:phosphorelay signal transduction system"/>
    <property type="evidence" value="ECO:0007669"/>
    <property type="project" value="UniProtKB-KW"/>
</dbReference>
<dbReference type="Gene3D" id="3.40.50.2300">
    <property type="match status" value="1"/>
</dbReference>
<keyword evidence="2" id="KW-0902">Two-component regulatory system</keyword>
<protein>
    <submittedName>
        <fullName evidence="5">Response regulator receiver domain protein</fullName>
    </submittedName>
</protein>
<dbReference type="Pfam" id="PF00072">
    <property type="entry name" value="Response_reg"/>
    <property type="match status" value="1"/>
</dbReference>
<sequence length="120" mass="13173">IVEDDTFLSSTYRLKFTKVGFTVYIAMDGQEAINILQNVRPDVILLDLVMPVKDGFTVLSEVKANDQYKTIPVIVTSNLSQKEDIDKAKGLGAADFIIKSDVSLDDLVKKVQNLLAGKPG</sequence>
<dbReference type="AlphaFoldDB" id="A0A0G1J2D5"/>
<feature type="non-terminal residue" evidence="5">
    <location>
        <position position="1"/>
    </location>
</feature>
<dbReference type="InterPro" id="IPR011006">
    <property type="entry name" value="CheY-like_superfamily"/>
</dbReference>
<dbReference type="InterPro" id="IPR050595">
    <property type="entry name" value="Bact_response_regulator"/>
</dbReference>
<gene>
    <name evidence="5" type="ORF">UW22_C0012G0001</name>
</gene>
<dbReference type="PROSITE" id="PS50110">
    <property type="entry name" value="RESPONSE_REGULATORY"/>
    <property type="match status" value="1"/>
</dbReference>
<dbReference type="Proteomes" id="UP000034617">
    <property type="component" value="Unassembled WGS sequence"/>
</dbReference>
<organism evidence="5 6">
    <name type="scientific">Candidatus Gottesmanbacteria bacterium GW2011_GWB1_44_11c</name>
    <dbReference type="NCBI Taxonomy" id="1618447"/>
    <lineage>
        <taxon>Bacteria</taxon>
        <taxon>Candidatus Gottesmaniibacteriota</taxon>
    </lineage>
</organism>
<feature type="modified residue" description="4-aspartylphosphate" evidence="3">
    <location>
        <position position="47"/>
    </location>
</feature>
<comment type="caution">
    <text evidence="5">The sequence shown here is derived from an EMBL/GenBank/DDBJ whole genome shotgun (WGS) entry which is preliminary data.</text>
</comment>
<evidence type="ECO:0000313" key="5">
    <source>
        <dbReference type="EMBL" id="KKT38232.1"/>
    </source>
</evidence>
<keyword evidence="1 3" id="KW-0597">Phosphoprotein</keyword>
<dbReference type="InterPro" id="IPR001789">
    <property type="entry name" value="Sig_transdc_resp-reg_receiver"/>
</dbReference>
<dbReference type="SUPFAM" id="SSF52172">
    <property type="entry name" value="CheY-like"/>
    <property type="match status" value="1"/>
</dbReference>
<feature type="domain" description="Response regulatory" evidence="4">
    <location>
        <begin position="1"/>
        <end position="115"/>
    </location>
</feature>
<evidence type="ECO:0000256" key="2">
    <source>
        <dbReference type="ARBA" id="ARBA00023012"/>
    </source>
</evidence>
<dbReference type="EMBL" id="LCHM01000012">
    <property type="protein sequence ID" value="KKT38232.1"/>
    <property type="molecule type" value="Genomic_DNA"/>
</dbReference>
<evidence type="ECO:0000313" key="6">
    <source>
        <dbReference type="Proteomes" id="UP000034617"/>
    </source>
</evidence>